<proteinExistence type="predicted"/>
<dbReference type="PANTHER" id="PTHR43792">
    <property type="entry name" value="GNAT FAMILY, PUTATIVE (AFU_ORTHOLOGUE AFUA_3G00765)-RELATED-RELATED"/>
    <property type="match status" value="1"/>
</dbReference>
<evidence type="ECO:0000259" key="1">
    <source>
        <dbReference type="PROSITE" id="PS51186"/>
    </source>
</evidence>
<protein>
    <submittedName>
        <fullName evidence="2">N-acetyltransferase</fullName>
    </submittedName>
</protein>
<keyword evidence="2" id="KW-0808">Transferase</keyword>
<sequence>MGPVEYAGERLVLREVECAHADALHALYGDSRATRHLPFEPRTREEVVRIIEEARASAAADPRRLYVLSVIDPEDGDVIGVARLHVEHDHPHSAEIGFGLRPDHWGRGLGVDLVRLLLRFGFKEVGLHRIWGARSPDNIASQLVMLTAGMVEEGRIRHHVRTPDGWRDSIVHSVLEDEWDGRRLD</sequence>
<dbReference type="AlphaFoldDB" id="A0A3A4B772"/>
<organism evidence="2 3">
    <name type="scientific">Bailinhaonella thermotolerans</name>
    <dbReference type="NCBI Taxonomy" id="1070861"/>
    <lineage>
        <taxon>Bacteria</taxon>
        <taxon>Bacillati</taxon>
        <taxon>Actinomycetota</taxon>
        <taxon>Actinomycetes</taxon>
        <taxon>Streptosporangiales</taxon>
        <taxon>Streptosporangiaceae</taxon>
        <taxon>Bailinhaonella</taxon>
    </lineage>
</organism>
<keyword evidence="3" id="KW-1185">Reference proteome</keyword>
<dbReference type="OrthoDB" id="9132139at2"/>
<dbReference type="PROSITE" id="PS51186">
    <property type="entry name" value="GNAT"/>
    <property type="match status" value="1"/>
</dbReference>
<comment type="caution">
    <text evidence="2">The sequence shown here is derived from an EMBL/GenBank/DDBJ whole genome shotgun (WGS) entry which is preliminary data.</text>
</comment>
<dbReference type="RefSeq" id="WP_119925371.1">
    <property type="nucleotide sequence ID" value="NZ_QZEY01000002.1"/>
</dbReference>
<dbReference type="InterPro" id="IPR051531">
    <property type="entry name" value="N-acetyltransferase"/>
</dbReference>
<evidence type="ECO:0000313" key="3">
    <source>
        <dbReference type="Proteomes" id="UP000265768"/>
    </source>
</evidence>
<feature type="domain" description="N-acetyltransferase" evidence="1">
    <location>
        <begin position="11"/>
        <end position="177"/>
    </location>
</feature>
<dbReference type="SUPFAM" id="SSF55729">
    <property type="entry name" value="Acyl-CoA N-acyltransferases (Nat)"/>
    <property type="match status" value="1"/>
</dbReference>
<dbReference type="InterPro" id="IPR016181">
    <property type="entry name" value="Acyl_CoA_acyltransferase"/>
</dbReference>
<dbReference type="Proteomes" id="UP000265768">
    <property type="component" value="Unassembled WGS sequence"/>
</dbReference>
<dbReference type="EMBL" id="QZEY01000002">
    <property type="protein sequence ID" value="RJL34071.1"/>
    <property type="molecule type" value="Genomic_DNA"/>
</dbReference>
<dbReference type="PANTHER" id="PTHR43792:SF1">
    <property type="entry name" value="N-ACETYLTRANSFERASE DOMAIN-CONTAINING PROTEIN"/>
    <property type="match status" value="1"/>
</dbReference>
<reference evidence="2 3" key="1">
    <citation type="submission" date="2018-09" db="EMBL/GenBank/DDBJ databases">
        <title>YIM 75507 draft genome.</title>
        <authorList>
            <person name="Tang S."/>
            <person name="Feng Y."/>
        </authorList>
    </citation>
    <scope>NUCLEOTIDE SEQUENCE [LARGE SCALE GENOMIC DNA]</scope>
    <source>
        <strain evidence="2 3">YIM 75507</strain>
    </source>
</reference>
<evidence type="ECO:0000313" key="2">
    <source>
        <dbReference type="EMBL" id="RJL34071.1"/>
    </source>
</evidence>
<dbReference type="Pfam" id="PF13302">
    <property type="entry name" value="Acetyltransf_3"/>
    <property type="match status" value="1"/>
</dbReference>
<dbReference type="GO" id="GO:0016747">
    <property type="term" value="F:acyltransferase activity, transferring groups other than amino-acyl groups"/>
    <property type="evidence" value="ECO:0007669"/>
    <property type="project" value="InterPro"/>
</dbReference>
<dbReference type="CDD" id="cd04301">
    <property type="entry name" value="NAT_SF"/>
    <property type="match status" value="1"/>
</dbReference>
<name>A0A3A4B772_9ACTN</name>
<dbReference type="InterPro" id="IPR000182">
    <property type="entry name" value="GNAT_dom"/>
</dbReference>
<accession>A0A3A4B772</accession>
<gene>
    <name evidence="2" type="ORF">D5H75_06130</name>
</gene>
<dbReference type="Gene3D" id="3.40.630.30">
    <property type="match status" value="1"/>
</dbReference>